<proteinExistence type="predicted"/>
<sequence>MVAFLFPNIILLLFLFLCCQNHVLHSLLNCLYICSIFTVI</sequence>
<dbReference type="EMBL" id="GBXM01035284">
    <property type="protein sequence ID" value="JAH73293.1"/>
    <property type="molecule type" value="Transcribed_RNA"/>
</dbReference>
<dbReference type="AlphaFoldDB" id="A0A0E9V7W6"/>
<reference evidence="1" key="2">
    <citation type="journal article" date="2015" name="Fish Shellfish Immunol.">
        <title>Early steps in the European eel (Anguilla anguilla)-Vibrio vulnificus interaction in the gills: Role of the RtxA13 toxin.</title>
        <authorList>
            <person name="Callol A."/>
            <person name="Pajuelo D."/>
            <person name="Ebbesson L."/>
            <person name="Teles M."/>
            <person name="MacKenzie S."/>
            <person name="Amaro C."/>
        </authorList>
    </citation>
    <scope>NUCLEOTIDE SEQUENCE</scope>
</reference>
<evidence type="ECO:0000313" key="1">
    <source>
        <dbReference type="EMBL" id="JAH73293.1"/>
    </source>
</evidence>
<accession>A0A0E9V7W6</accession>
<name>A0A0E9V7W6_ANGAN</name>
<protein>
    <submittedName>
        <fullName evidence="1">Uncharacterized protein</fullName>
    </submittedName>
</protein>
<organism evidence="1">
    <name type="scientific">Anguilla anguilla</name>
    <name type="common">European freshwater eel</name>
    <name type="synonym">Muraena anguilla</name>
    <dbReference type="NCBI Taxonomy" id="7936"/>
    <lineage>
        <taxon>Eukaryota</taxon>
        <taxon>Metazoa</taxon>
        <taxon>Chordata</taxon>
        <taxon>Craniata</taxon>
        <taxon>Vertebrata</taxon>
        <taxon>Euteleostomi</taxon>
        <taxon>Actinopterygii</taxon>
        <taxon>Neopterygii</taxon>
        <taxon>Teleostei</taxon>
        <taxon>Anguilliformes</taxon>
        <taxon>Anguillidae</taxon>
        <taxon>Anguilla</taxon>
    </lineage>
</organism>
<reference evidence="1" key="1">
    <citation type="submission" date="2014-11" db="EMBL/GenBank/DDBJ databases">
        <authorList>
            <person name="Amaro Gonzalez C."/>
        </authorList>
    </citation>
    <scope>NUCLEOTIDE SEQUENCE</scope>
</reference>